<keyword evidence="1" id="KW-0677">Repeat</keyword>
<feature type="transmembrane region" description="Helical" evidence="4">
    <location>
        <begin position="149"/>
        <end position="169"/>
    </location>
</feature>
<dbReference type="PANTHER" id="PTHR44227">
    <property type="match status" value="1"/>
</dbReference>
<organism evidence="5 6">
    <name type="scientific">Lampropedia hyalina DSM 16112</name>
    <dbReference type="NCBI Taxonomy" id="1122156"/>
    <lineage>
        <taxon>Bacteria</taxon>
        <taxon>Pseudomonadati</taxon>
        <taxon>Pseudomonadota</taxon>
        <taxon>Betaproteobacteria</taxon>
        <taxon>Burkholderiales</taxon>
        <taxon>Comamonadaceae</taxon>
        <taxon>Lampropedia</taxon>
    </lineage>
</organism>
<evidence type="ECO:0000256" key="3">
    <source>
        <dbReference type="PROSITE-ProRule" id="PRU00339"/>
    </source>
</evidence>
<evidence type="ECO:0000313" key="5">
    <source>
        <dbReference type="EMBL" id="SHE86712.1"/>
    </source>
</evidence>
<dbReference type="PROSITE" id="PS50005">
    <property type="entry name" value="TPR"/>
    <property type="match status" value="2"/>
</dbReference>
<feature type="transmembrane region" description="Helical" evidence="4">
    <location>
        <begin position="245"/>
        <end position="264"/>
    </location>
</feature>
<dbReference type="InterPro" id="IPR052346">
    <property type="entry name" value="O-mannosyl-transferase_TMTC"/>
</dbReference>
<dbReference type="RefSeq" id="WP_084522863.1">
    <property type="nucleotide sequence ID" value="NZ_FQUZ01000008.1"/>
</dbReference>
<feature type="transmembrane region" description="Helical" evidence="4">
    <location>
        <begin position="298"/>
        <end position="320"/>
    </location>
</feature>
<dbReference type="Pfam" id="PF13432">
    <property type="entry name" value="TPR_16"/>
    <property type="match status" value="3"/>
</dbReference>
<gene>
    <name evidence="5" type="ORF">SAMN02745117_00955</name>
</gene>
<feature type="transmembrane region" description="Helical" evidence="4">
    <location>
        <begin position="203"/>
        <end position="225"/>
    </location>
</feature>
<feature type="repeat" description="TPR" evidence="3">
    <location>
        <begin position="642"/>
        <end position="675"/>
    </location>
</feature>
<dbReference type="EMBL" id="FQUZ01000008">
    <property type="protein sequence ID" value="SHE86712.1"/>
    <property type="molecule type" value="Genomic_DNA"/>
</dbReference>
<feature type="transmembrane region" description="Helical" evidence="4">
    <location>
        <begin position="340"/>
        <end position="361"/>
    </location>
</feature>
<dbReference type="SUPFAM" id="SSF48452">
    <property type="entry name" value="TPR-like"/>
    <property type="match status" value="1"/>
</dbReference>
<dbReference type="InterPro" id="IPR011990">
    <property type="entry name" value="TPR-like_helical_dom_sf"/>
</dbReference>
<feature type="transmembrane region" description="Helical" evidence="4">
    <location>
        <begin position="175"/>
        <end position="191"/>
    </location>
</feature>
<evidence type="ECO:0000256" key="2">
    <source>
        <dbReference type="ARBA" id="ARBA00022803"/>
    </source>
</evidence>
<dbReference type="InterPro" id="IPR019734">
    <property type="entry name" value="TPR_rpt"/>
</dbReference>
<feature type="transmembrane region" description="Helical" evidence="4">
    <location>
        <begin position="20"/>
        <end position="39"/>
    </location>
</feature>
<dbReference type="AlphaFoldDB" id="A0A1M4X0J6"/>
<evidence type="ECO:0000313" key="6">
    <source>
        <dbReference type="Proteomes" id="UP000184327"/>
    </source>
</evidence>
<dbReference type="Proteomes" id="UP000184327">
    <property type="component" value="Unassembled WGS sequence"/>
</dbReference>
<feature type="transmembrane region" description="Helical" evidence="4">
    <location>
        <begin position="99"/>
        <end position="119"/>
    </location>
</feature>
<sequence length="697" mass="76667">MASSPMTKTPPNHPSPWRSGFAATLMACLLVTLACLGIYGHGFSNELLFDDLRLLDGTVFDHYGSLLQWKQRLLSYGSFVWVADLFGTDNWAVQRGVNVWLHLLTAGFIGLLVRELLAVQSRTAALRPRLAHDDDDAPSPAEQAARRHAATLVAAGWFALHPVAVYATGYLIQRSILMATLFTALACWAFVHSLQAKAQAPRWQWAVLAGLGAMLAFLSKEHAVLVPLLAVPLYVFVKRPSLRQLLWVLLAAVAVVAVLAAMLWSRLGNLLGAASFDATSAAYVRQLDLLRPGAAEQVFGLSIFQQMGLFFRYLGFWLVPNVSAMSVDMRPAFPLGWTNPAQWAGALGFVAVLIASTWALWKRRDGWSLLALAVLCAMALFGTEFLTTWIQDPFVLYRSYLWALPLPVVLAWVLSRWSRPVIYTLGLLVGLVLAALAFERVGSFQSSFTLWDDAARKTNLQAPDSAFGRWRAFQNRGTFYLEHHNLDAALRDFDQAIALGEPLGSAQFSRGMTLSVQNRHALALQAFETARQQGFDGPDIDYQTGVSQRASGMLAEALTSFTSSLKADDTPANREHVWLAQAETALALRRFDLAGQSYRVLLEQAPDHGKYLVGLALSQSGQRDFANARQTFDKAIALRPDASAYYGRALMHQQQGQMAEAVRDVEQAVALAPQNALFRATQAQLLRSLPATVPAQP</sequence>
<proteinExistence type="predicted"/>
<reference evidence="5 6" key="1">
    <citation type="submission" date="2016-11" db="EMBL/GenBank/DDBJ databases">
        <authorList>
            <person name="Jaros S."/>
            <person name="Januszkiewicz K."/>
            <person name="Wedrychowicz H."/>
        </authorList>
    </citation>
    <scope>NUCLEOTIDE SEQUENCE [LARGE SCALE GENOMIC DNA]</scope>
    <source>
        <strain evidence="5 6">DSM 16112</strain>
    </source>
</reference>
<feature type="transmembrane region" description="Helical" evidence="4">
    <location>
        <begin position="396"/>
        <end position="414"/>
    </location>
</feature>
<keyword evidence="2 3" id="KW-0802">TPR repeat</keyword>
<keyword evidence="6" id="KW-1185">Reference proteome</keyword>
<dbReference type="OrthoDB" id="509324at2"/>
<keyword evidence="4" id="KW-0812">Transmembrane</keyword>
<keyword evidence="4" id="KW-1133">Transmembrane helix</keyword>
<dbReference type="PANTHER" id="PTHR44227:SF3">
    <property type="entry name" value="PROTEIN O-MANNOSYL-TRANSFERASE TMTC4"/>
    <property type="match status" value="1"/>
</dbReference>
<dbReference type="SMART" id="SM00028">
    <property type="entry name" value="TPR"/>
    <property type="match status" value="6"/>
</dbReference>
<name>A0A1M4X0J6_9BURK</name>
<dbReference type="STRING" id="1122156.SAMN02745117_00955"/>
<protein>
    <submittedName>
        <fullName evidence="5">Tetratricopeptide repeat-containing protein</fullName>
    </submittedName>
</protein>
<feature type="repeat" description="TPR" evidence="3">
    <location>
        <begin position="470"/>
        <end position="503"/>
    </location>
</feature>
<dbReference type="Gene3D" id="1.25.40.10">
    <property type="entry name" value="Tetratricopeptide repeat domain"/>
    <property type="match status" value="1"/>
</dbReference>
<feature type="transmembrane region" description="Helical" evidence="4">
    <location>
        <begin position="368"/>
        <end position="390"/>
    </location>
</feature>
<evidence type="ECO:0000256" key="4">
    <source>
        <dbReference type="SAM" id="Phobius"/>
    </source>
</evidence>
<keyword evidence="4" id="KW-0472">Membrane</keyword>
<accession>A0A1M4X0J6</accession>
<evidence type="ECO:0000256" key="1">
    <source>
        <dbReference type="ARBA" id="ARBA00022737"/>
    </source>
</evidence>
<feature type="transmembrane region" description="Helical" evidence="4">
    <location>
        <begin position="421"/>
        <end position="438"/>
    </location>
</feature>